<comment type="caution">
    <text evidence="2">The sequence shown here is derived from an EMBL/GenBank/DDBJ whole genome shotgun (WGS) entry which is preliminary data.</text>
</comment>
<organism evidence="2 3">
    <name type="scientific">Desulfovibrio porci</name>
    <dbReference type="NCBI Taxonomy" id="2605782"/>
    <lineage>
        <taxon>Bacteria</taxon>
        <taxon>Pseudomonadati</taxon>
        <taxon>Thermodesulfobacteriota</taxon>
        <taxon>Desulfovibrionia</taxon>
        <taxon>Desulfovibrionales</taxon>
        <taxon>Desulfovibrionaceae</taxon>
        <taxon>Desulfovibrio</taxon>
    </lineage>
</organism>
<dbReference type="EMBL" id="VUMH01000005">
    <property type="protein sequence ID" value="MSS27638.1"/>
    <property type="molecule type" value="Genomic_DNA"/>
</dbReference>
<protein>
    <submittedName>
        <fullName evidence="2">Acyl carrier protein</fullName>
    </submittedName>
</protein>
<dbReference type="PROSITE" id="PS50075">
    <property type="entry name" value="CARRIER"/>
    <property type="match status" value="1"/>
</dbReference>
<dbReference type="RefSeq" id="WP_154510206.1">
    <property type="nucleotide sequence ID" value="NZ_VUMH01000005.1"/>
</dbReference>
<dbReference type="SUPFAM" id="SSF47336">
    <property type="entry name" value="ACP-like"/>
    <property type="match status" value="1"/>
</dbReference>
<dbReference type="Pfam" id="PF00550">
    <property type="entry name" value="PP-binding"/>
    <property type="match status" value="1"/>
</dbReference>
<feature type="domain" description="Carrier" evidence="1">
    <location>
        <begin position="2"/>
        <end position="78"/>
    </location>
</feature>
<dbReference type="AlphaFoldDB" id="A0A6L5XKK6"/>
<dbReference type="Gene3D" id="1.10.1200.10">
    <property type="entry name" value="ACP-like"/>
    <property type="match status" value="1"/>
</dbReference>
<dbReference type="Proteomes" id="UP000477488">
    <property type="component" value="Unassembled WGS sequence"/>
</dbReference>
<sequence length="78" mass="8916">MSVTSQDIIEIIRDVKPKLAKREIMPDTPLTAEGLDSLDLMNVYFLVEERFQVKLEMNEDEGTAQLLSVQDILDHIRG</sequence>
<accession>A0A6L5XKK6</accession>
<evidence type="ECO:0000259" key="1">
    <source>
        <dbReference type="PROSITE" id="PS50075"/>
    </source>
</evidence>
<proteinExistence type="predicted"/>
<keyword evidence="3" id="KW-1185">Reference proteome</keyword>
<gene>
    <name evidence="2" type="ORF">FYJ44_06145</name>
</gene>
<evidence type="ECO:0000313" key="2">
    <source>
        <dbReference type="EMBL" id="MSS27638.1"/>
    </source>
</evidence>
<reference evidence="2 3" key="1">
    <citation type="submission" date="2019-09" db="EMBL/GenBank/DDBJ databases">
        <title>In-depth cultivation of the pig gut microbiome towards novel bacterial diversity and tailored functional studies.</title>
        <authorList>
            <person name="Wylensek D."/>
            <person name="Hitch T.C.A."/>
            <person name="Clavel T."/>
        </authorList>
    </citation>
    <scope>NUCLEOTIDE SEQUENCE [LARGE SCALE GENOMIC DNA]</scope>
    <source>
        <strain evidence="2 3">PG-178-WT-4</strain>
    </source>
</reference>
<evidence type="ECO:0000313" key="3">
    <source>
        <dbReference type="Proteomes" id="UP000477488"/>
    </source>
</evidence>
<dbReference type="InterPro" id="IPR009081">
    <property type="entry name" value="PP-bd_ACP"/>
</dbReference>
<dbReference type="InterPro" id="IPR036736">
    <property type="entry name" value="ACP-like_sf"/>
</dbReference>
<name>A0A6L5XKK6_9BACT</name>